<feature type="domain" description="Glycosyl hydrolase family 67 catalytic" evidence="13">
    <location>
        <begin position="181"/>
        <end position="504"/>
    </location>
</feature>
<evidence type="ECO:0000256" key="7">
    <source>
        <dbReference type="ARBA" id="ARBA00023326"/>
    </source>
</evidence>
<dbReference type="GO" id="GO:0046559">
    <property type="term" value="F:alpha-glucuronidase activity"/>
    <property type="evidence" value="ECO:0007669"/>
    <property type="project" value="UniProtKB-EC"/>
</dbReference>
<dbReference type="Pfam" id="PF07477">
    <property type="entry name" value="Glyco_hydro_67C"/>
    <property type="match status" value="1"/>
</dbReference>
<dbReference type="InterPro" id="IPR005154">
    <property type="entry name" value="Glyco_hydro_67_aGlcAse_N"/>
</dbReference>
<dbReference type="Pfam" id="PF07488">
    <property type="entry name" value="Glyco_hydro_67M"/>
    <property type="match status" value="1"/>
</dbReference>
<dbReference type="SUPFAM" id="SSF51445">
    <property type="entry name" value="(Trans)glycosidases"/>
    <property type="match status" value="1"/>
</dbReference>
<evidence type="ECO:0000256" key="10">
    <source>
        <dbReference type="RuleBase" id="RU361198"/>
    </source>
</evidence>
<evidence type="ECO:0000256" key="4">
    <source>
        <dbReference type="ARBA" id="ARBA00022801"/>
    </source>
</evidence>
<accession>A0A6P8BNA5</accession>
<dbReference type="SUPFAM" id="SSF55545">
    <property type="entry name" value="beta-N-acetylhexosaminidase-like domain"/>
    <property type="match status" value="1"/>
</dbReference>
<feature type="domain" description="Glycosyl hydrolase family 67 C-terminal" evidence="12">
    <location>
        <begin position="506"/>
        <end position="728"/>
    </location>
</feature>
<keyword evidence="5 10" id="KW-0119">Carbohydrate metabolism</keyword>
<comment type="function">
    <text evidence="10">Alpha-glucuronidase involved in the hydrolysis of xylan, a major structural heterogeneous polysaccharide found in plant biomass representing the second most abundant polysaccharide in the biosphere, after cellulose. Releases 4-O-methylglucuronic acid from xylan.</text>
</comment>
<evidence type="ECO:0000259" key="13">
    <source>
        <dbReference type="Pfam" id="PF07488"/>
    </source>
</evidence>
<feature type="domain" description="Alpha glucuronidase N-terminal" evidence="11">
    <location>
        <begin position="43"/>
        <end position="168"/>
    </location>
</feature>
<protein>
    <recommendedName>
        <fullName evidence="2 10">Alpha-glucuronidase</fullName>
        <ecNumber evidence="2 10">3.2.1.139</ecNumber>
    </recommendedName>
</protein>
<dbReference type="InterPro" id="IPR037054">
    <property type="entry name" value="A-glucoronidase_C_sf"/>
</dbReference>
<evidence type="ECO:0000256" key="2">
    <source>
        <dbReference type="ARBA" id="ARBA00012271"/>
    </source>
</evidence>
<sequence>MAGLSDRPSFQPICATGYTWMMLYSLVLLGLAVIVRAEDGSAAWLRYAPLDNAAAARFKAPEIIVALNSTETSPVFSAGQELQKGFNGMLGKNVNVVSSPEDLDPEDKDSRIIVVGTAAQFTDENTLGNLTFAASDLEEDGFYMSTRGRVVQIVGQNERGALYGAFEYLARIARHEFCGKDGIDNPHQPIRWVNQWDNLDDTGTHGSVERGYAGPSIFFANGGVVADMTRAAEYARLLASIRINAVVVNNVNSNPQILSPSNIDGLGRIADAFRPYGVQLGLSLNFASPQTYGGLDTFDPLNERVIKWWEDKTDELYARIPDMAGYLIKANSEGQPGPHSYNRTLAQGANLFAKATKHHGGVVMFRAFVYDHLADWTNTKLDRAKAAVDYFEGLDDKWDDNVIVQIKYGPIDFQVREPPSPLFAHLPTTDTVIELQVTQEYLGQQNHLVYLAPLWKEILDFDLHIEGQEKSLVRDVVAGERPGGKKLRLSGSAAVVNVGTDANWLGSHLAMSNLYAYGVLAWDPTAESEAMLRDWIKLTFGHDQLVADTIIKMSMESWPAYEDYSGNLGIQTLADILHTHFGPGPQSQDGNGWGQWTRANATSVGMDRTVATGTGFSGQYPSEVAQRFEKIETTPDNLILWFHHVPWTHVLKSGKTVIQHFYDAHYDGSAVVQDFHLQWRALQGRMDDERFEHVLFRLTYQAGHSLVWRDSICNFYNNMTSIPDEKGRVGNHPYRIEAESMEMEGYRAYNVDPFHTASARRAVITTSNVTTGANSTDPGTVWTTLNFEDGTYDVAVNYYDVMRGQADYVLTIDNKVIGRWKGDNENSLGNDGSLNLDGHSATRIRFENIEIKKGNVLRIVGTPDGVEGAPLDYVAILPDGIVD</sequence>
<comment type="subcellular location">
    <subcellularLocation>
        <location evidence="10">Secreted</location>
    </subcellularLocation>
</comment>
<dbReference type="InterPro" id="IPR011395">
    <property type="entry name" value="Glyco_hydro_67_aGlcAse"/>
</dbReference>
<keyword evidence="3 10" id="KW-0858">Xylan degradation</keyword>
<dbReference type="PIRSF" id="PIRSF029900">
    <property type="entry name" value="Alpha-glucuronds"/>
    <property type="match status" value="1"/>
</dbReference>
<keyword evidence="14" id="KW-1185">Reference proteome</keyword>
<dbReference type="InterPro" id="IPR017853">
    <property type="entry name" value="GH"/>
</dbReference>
<comment type="similarity">
    <text evidence="1 10">Belongs to the glycosyl hydrolase 67 family.</text>
</comment>
<reference evidence="15" key="2">
    <citation type="submission" date="2019-10" db="EMBL/GenBank/DDBJ databases">
        <authorList>
            <consortium name="NCBI Genome Project"/>
        </authorList>
    </citation>
    <scope>NUCLEOTIDE SEQUENCE</scope>
    <source>
        <strain evidence="15">NI907</strain>
    </source>
</reference>
<evidence type="ECO:0000256" key="1">
    <source>
        <dbReference type="ARBA" id="ARBA00008833"/>
    </source>
</evidence>
<reference evidence="15" key="3">
    <citation type="submission" date="2025-08" db="UniProtKB">
        <authorList>
            <consortium name="RefSeq"/>
        </authorList>
    </citation>
    <scope>IDENTIFICATION</scope>
    <source>
        <strain evidence="15">NI907</strain>
    </source>
</reference>
<dbReference type="GO" id="GO:0045493">
    <property type="term" value="P:xylan catabolic process"/>
    <property type="evidence" value="ECO:0007669"/>
    <property type="project" value="UniProtKB-KW"/>
</dbReference>
<feature type="active site" description="Proton acceptor" evidence="9">
    <location>
        <position position="412"/>
    </location>
</feature>
<evidence type="ECO:0000256" key="8">
    <source>
        <dbReference type="ARBA" id="ARBA00048838"/>
    </source>
</evidence>
<dbReference type="InterPro" id="IPR029018">
    <property type="entry name" value="Hex-like_dom2"/>
</dbReference>
<evidence type="ECO:0000313" key="14">
    <source>
        <dbReference type="Proteomes" id="UP000515153"/>
    </source>
</evidence>
<dbReference type="AlphaFoldDB" id="A0A6P8BNA5"/>
<reference evidence="15" key="1">
    <citation type="journal article" date="2019" name="Mol. Biol. Evol.">
        <title>Blast fungal genomes show frequent chromosomal changes, gene gains and losses, and effector gene turnover.</title>
        <authorList>
            <person name="Gomez Luciano L.B."/>
            <person name="Jason Tsai I."/>
            <person name="Chuma I."/>
            <person name="Tosa Y."/>
            <person name="Chen Y.H."/>
            <person name="Li J.Y."/>
            <person name="Li M.Y."/>
            <person name="Jade Lu M.Y."/>
            <person name="Nakayashiki H."/>
            <person name="Li W.H."/>
        </authorList>
    </citation>
    <scope>NUCLEOTIDE SEQUENCE</scope>
    <source>
        <strain evidence="15">NI907</strain>
    </source>
</reference>
<dbReference type="Pfam" id="PF03648">
    <property type="entry name" value="Glyco_hydro_67N"/>
    <property type="match status" value="1"/>
</dbReference>
<keyword evidence="7 10" id="KW-0624">Polysaccharide degradation</keyword>
<dbReference type="Gene3D" id="3.20.20.80">
    <property type="entry name" value="Glycosidases"/>
    <property type="match status" value="1"/>
</dbReference>
<dbReference type="Gene3D" id="3.90.1330.10">
    <property type="entry name" value="Alpha-glucuronidase, C-terminal domain"/>
    <property type="match status" value="1"/>
</dbReference>
<dbReference type="GO" id="GO:0005576">
    <property type="term" value="C:extracellular region"/>
    <property type="evidence" value="ECO:0007669"/>
    <property type="project" value="UniProtKB-SubCell"/>
</dbReference>
<evidence type="ECO:0000256" key="9">
    <source>
        <dbReference type="PIRSR" id="PIRSR029900-1"/>
    </source>
</evidence>
<evidence type="ECO:0000256" key="6">
    <source>
        <dbReference type="ARBA" id="ARBA00023295"/>
    </source>
</evidence>
<dbReference type="PANTHER" id="PTHR39207:SF1">
    <property type="entry name" value="ALPHA-GLUCURONIDASE A"/>
    <property type="match status" value="1"/>
</dbReference>
<dbReference type="Proteomes" id="UP000515153">
    <property type="component" value="Unplaced"/>
</dbReference>
<dbReference type="CDD" id="cd02795">
    <property type="entry name" value="CBM6-CBM35-CBM36_like"/>
    <property type="match status" value="1"/>
</dbReference>
<dbReference type="PANTHER" id="PTHR39207">
    <property type="entry name" value="ALPHA-GLUCURONIDASE A"/>
    <property type="match status" value="1"/>
</dbReference>
<evidence type="ECO:0000259" key="12">
    <source>
        <dbReference type="Pfam" id="PF07477"/>
    </source>
</evidence>
<evidence type="ECO:0000313" key="15">
    <source>
        <dbReference type="RefSeq" id="XP_030988294.1"/>
    </source>
</evidence>
<proteinExistence type="inferred from homology"/>
<keyword evidence="6 10" id="KW-0326">Glycosidase</keyword>
<keyword evidence="4 10" id="KW-0378">Hydrolase</keyword>
<dbReference type="RefSeq" id="XP_030988294.1">
    <property type="nucleotide sequence ID" value="XM_031122168.1"/>
</dbReference>
<dbReference type="KEGG" id="pgri:PgNI_02101"/>
<evidence type="ECO:0000259" key="11">
    <source>
        <dbReference type="Pfam" id="PF03648"/>
    </source>
</evidence>
<feature type="active site" description="Proton donor" evidence="9">
    <location>
        <position position="333"/>
    </location>
</feature>
<organism evidence="14 15">
    <name type="scientific">Pyricularia grisea</name>
    <name type="common">Crabgrass-specific blast fungus</name>
    <name type="synonym">Magnaporthe grisea</name>
    <dbReference type="NCBI Taxonomy" id="148305"/>
    <lineage>
        <taxon>Eukaryota</taxon>
        <taxon>Fungi</taxon>
        <taxon>Dikarya</taxon>
        <taxon>Ascomycota</taxon>
        <taxon>Pezizomycotina</taxon>
        <taxon>Sordariomycetes</taxon>
        <taxon>Sordariomycetidae</taxon>
        <taxon>Magnaporthales</taxon>
        <taxon>Pyriculariaceae</taxon>
        <taxon>Pyricularia</taxon>
    </lineage>
</organism>
<evidence type="ECO:0000256" key="3">
    <source>
        <dbReference type="ARBA" id="ARBA00022651"/>
    </source>
</evidence>
<dbReference type="EC" id="3.2.1.139" evidence="2 10"/>
<dbReference type="InterPro" id="IPR011100">
    <property type="entry name" value="Glyco_hydro_67_cat"/>
</dbReference>
<name>A0A6P8BNA5_PYRGI</name>
<evidence type="ECO:0000256" key="5">
    <source>
        <dbReference type="ARBA" id="ARBA00023277"/>
    </source>
</evidence>
<comment type="catalytic activity">
    <reaction evidence="8 10">
        <text>an alpha-D-glucuronoside + H2O = D-glucuronate + an alcohol</text>
        <dbReference type="Rhea" id="RHEA:20005"/>
        <dbReference type="ChEBI" id="CHEBI:15377"/>
        <dbReference type="ChEBI" id="CHEBI:30879"/>
        <dbReference type="ChEBI" id="CHEBI:58720"/>
        <dbReference type="ChEBI" id="CHEBI:58899"/>
        <dbReference type="EC" id="3.2.1.139"/>
    </reaction>
</comment>
<feature type="active site" description="Proton acceptor" evidence="9">
    <location>
        <position position="440"/>
    </location>
</feature>
<dbReference type="InterPro" id="IPR011099">
    <property type="entry name" value="Glyco_hydro_67_C"/>
</dbReference>
<gene>
    <name evidence="10" type="primary">aguA</name>
    <name evidence="15" type="ORF">PgNI_02101</name>
</gene>
<dbReference type="Gene3D" id="3.30.379.10">
    <property type="entry name" value="Chitobiase/beta-hexosaminidase domain 2-like"/>
    <property type="match status" value="1"/>
</dbReference>